<protein>
    <recommendedName>
        <fullName evidence="2">C2H2-type domain-containing protein</fullName>
    </recommendedName>
</protein>
<evidence type="ECO:0000313" key="4">
    <source>
        <dbReference type="Proteomes" id="UP000566819"/>
    </source>
</evidence>
<reference evidence="3 4" key="1">
    <citation type="submission" date="2020-03" db="EMBL/GenBank/DDBJ databases">
        <title>Draft Genome Sequence of Cudoniella acicularis.</title>
        <authorList>
            <person name="Buettner E."/>
            <person name="Kellner H."/>
        </authorList>
    </citation>
    <scope>NUCLEOTIDE SEQUENCE [LARGE SCALE GENOMIC DNA]</scope>
    <source>
        <strain evidence="3 4">DSM 108380</strain>
    </source>
</reference>
<dbReference type="SMART" id="SM00355">
    <property type="entry name" value="ZnF_C2H2"/>
    <property type="match status" value="2"/>
</dbReference>
<feature type="domain" description="C2H2-type" evidence="2">
    <location>
        <begin position="17"/>
        <end position="40"/>
    </location>
</feature>
<gene>
    <name evidence="3" type="ORF">G7Y89_g9398</name>
</gene>
<proteinExistence type="predicted"/>
<evidence type="ECO:0000313" key="3">
    <source>
        <dbReference type="EMBL" id="KAF4628758.1"/>
    </source>
</evidence>
<keyword evidence="4" id="KW-1185">Reference proteome</keyword>
<dbReference type="Proteomes" id="UP000566819">
    <property type="component" value="Unassembled WGS sequence"/>
</dbReference>
<accession>A0A8H4RGY6</accession>
<dbReference type="InterPro" id="IPR013087">
    <property type="entry name" value="Znf_C2H2_type"/>
</dbReference>
<dbReference type="PROSITE" id="PS00028">
    <property type="entry name" value="ZINC_FINGER_C2H2_1"/>
    <property type="match status" value="1"/>
</dbReference>
<organism evidence="3 4">
    <name type="scientific">Cudoniella acicularis</name>
    <dbReference type="NCBI Taxonomy" id="354080"/>
    <lineage>
        <taxon>Eukaryota</taxon>
        <taxon>Fungi</taxon>
        <taxon>Dikarya</taxon>
        <taxon>Ascomycota</taxon>
        <taxon>Pezizomycotina</taxon>
        <taxon>Leotiomycetes</taxon>
        <taxon>Helotiales</taxon>
        <taxon>Tricladiaceae</taxon>
        <taxon>Cudoniella</taxon>
    </lineage>
</organism>
<dbReference type="Gene3D" id="3.30.160.60">
    <property type="entry name" value="Classic Zinc Finger"/>
    <property type="match status" value="1"/>
</dbReference>
<dbReference type="EMBL" id="JAAMPI010000766">
    <property type="protein sequence ID" value="KAF4628758.1"/>
    <property type="molecule type" value="Genomic_DNA"/>
</dbReference>
<evidence type="ECO:0000259" key="2">
    <source>
        <dbReference type="PROSITE" id="PS00028"/>
    </source>
</evidence>
<name>A0A8H4RGY6_9HELO</name>
<sequence length="262" mass="28899">MAMPNKRQAKGVQKIKCEYFGCAVTFGLNSERRRHIREQHGPLIYCCIPGCEWTTRRMGRLRTHLDNAHRSEGIFNSSSDLALRSSSLTQSTANTNRTLPSEFRTATAQSLASPNHLSTPDANFSLKLAPTTPPISIESTFTPQFPPEVSESHAALNGEGASPPKYSPTSSSSGASRMRVQATPYRIFKRCRLRRRKLCPTVRTSSAGPPPTHQSSAMDLTPDFYSSGNDNPTAFKQWMSCTFDVEPITSFLGSLSLDHSIN</sequence>
<comment type="caution">
    <text evidence="3">The sequence shown here is derived from an EMBL/GenBank/DDBJ whole genome shotgun (WGS) entry which is preliminary data.</text>
</comment>
<dbReference type="OrthoDB" id="3523290at2759"/>
<evidence type="ECO:0000256" key="1">
    <source>
        <dbReference type="SAM" id="MobiDB-lite"/>
    </source>
</evidence>
<feature type="region of interest" description="Disordered" evidence="1">
    <location>
        <begin position="135"/>
        <end position="178"/>
    </location>
</feature>
<dbReference type="AlphaFoldDB" id="A0A8H4RGY6"/>
<feature type="compositionally biased region" description="Low complexity" evidence="1">
    <location>
        <begin position="162"/>
        <end position="176"/>
    </location>
</feature>